<evidence type="ECO:0000313" key="1">
    <source>
        <dbReference type="EMBL" id="VDO32043.1"/>
    </source>
</evidence>
<accession>A0A3P7VK48</accession>
<dbReference type="EMBL" id="UZAH01007000">
    <property type="protein sequence ID" value="VDO32043.1"/>
    <property type="molecule type" value="Genomic_DNA"/>
</dbReference>
<organism evidence="2 3">
    <name type="scientific">Heligmosomoides polygyrus</name>
    <name type="common">Parasitic roundworm</name>
    <dbReference type="NCBI Taxonomy" id="6339"/>
    <lineage>
        <taxon>Eukaryota</taxon>
        <taxon>Metazoa</taxon>
        <taxon>Ecdysozoa</taxon>
        <taxon>Nematoda</taxon>
        <taxon>Chromadorea</taxon>
        <taxon>Rhabditida</taxon>
        <taxon>Rhabditina</taxon>
        <taxon>Rhabditomorpha</taxon>
        <taxon>Strongyloidea</taxon>
        <taxon>Heligmosomidae</taxon>
        <taxon>Heligmosomoides</taxon>
    </lineage>
</organism>
<accession>A0A183FAK7</accession>
<sequence length="138" mass="15534">MAQLLTKLISTICDQVESAEKRSAEKKQKALQALSQLRSLHCIRSKNEPPQNSNNGLANCCQDFDGRLLSADTNCHFHDILTRRSTASRPPNVWLGLHPKPGEYNTPNVFFSSLALLSFIKKLVLLYRTVYPFPVHPS</sequence>
<dbReference type="Proteomes" id="UP000050761">
    <property type="component" value="Unassembled WGS sequence"/>
</dbReference>
<evidence type="ECO:0000313" key="3">
    <source>
        <dbReference type="WBParaSite" id="HPBE_0000319901-mRNA-1"/>
    </source>
</evidence>
<reference evidence="1 2" key="1">
    <citation type="submission" date="2018-11" db="EMBL/GenBank/DDBJ databases">
        <authorList>
            <consortium name="Pathogen Informatics"/>
        </authorList>
    </citation>
    <scope>NUCLEOTIDE SEQUENCE [LARGE SCALE GENOMIC DNA]</scope>
</reference>
<keyword evidence="2" id="KW-1185">Reference proteome</keyword>
<evidence type="ECO:0000313" key="2">
    <source>
        <dbReference type="Proteomes" id="UP000050761"/>
    </source>
</evidence>
<gene>
    <name evidence="1" type="ORF">HPBE_LOCUS3199</name>
</gene>
<name>A0A183FAK7_HELPZ</name>
<proteinExistence type="predicted"/>
<protein>
    <submittedName>
        <fullName evidence="1 3">Uncharacterized protein</fullName>
    </submittedName>
</protein>
<reference evidence="3" key="2">
    <citation type="submission" date="2019-09" db="UniProtKB">
        <authorList>
            <consortium name="WormBaseParasite"/>
        </authorList>
    </citation>
    <scope>IDENTIFICATION</scope>
</reference>
<dbReference type="AlphaFoldDB" id="A0A183FAK7"/>
<dbReference type="WBParaSite" id="HPBE_0000319901-mRNA-1">
    <property type="protein sequence ID" value="HPBE_0000319901-mRNA-1"/>
    <property type="gene ID" value="HPBE_0000319901"/>
</dbReference>